<sequence length="163" mass="18125">MTIEFRHGLKMCLVVAAVSALSTPAMSAGGKPKGAQPTPPQEIISLYRGMTSTWNSGGSVYWAPDGTFQGINRREDAVGVGKWFVTSKSKLCAEVTWNAVVAGKPKTLDDEQCWQFVTAPDGTIWERYLSGDDRKWYRHKREKQSKGNSRKRLFQKISAQLGL</sequence>
<feature type="signal peptide" evidence="1">
    <location>
        <begin position="1"/>
        <end position="27"/>
    </location>
</feature>
<dbReference type="Pfam" id="PF06191">
    <property type="entry name" value="DUF995"/>
    <property type="match status" value="1"/>
</dbReference>
<gene>
    <name evidence="2" type="ORF">NIT7321_02583</name>
</gene>
<evidence type="ECO:0000256" key="1">
    <source>
        <dbReference type="SAM" id="SignalP"/>
    </source>
</evidence>
<dbReference type="RefSeq" id="WP_008559517.1">
    <property type="nucleotide sequence ID" value="NZ_CVQZ01000036.1"/>
</dbReference>
<dbReference type="InterPro" id="IPR009337">
    <property type="entry name" value="DUF995"/>
</dbReference>
<protein>
    <recommendedName>
        <fullName evidence="4">DUF995 domain-containing protein</fullName>
    </recommendedName>
</protein>
<accession>A0A0H5D4S9</accession>
<keyword evidence="3" id="KW-1185">Reference proteome</keyword>
<reference evidence="2 3" key="1">
    <citation type="submission" date="2015-05" db="EMBL/GenBank/DDBJ databases">
        <authorList>
            <person name="Rodrigo-Torres Lidia"/>
            <person name="Arahal R.David."/>
        </authorList>
    </citation>
    <scope>NUCLEOTIDE SEQUENCE [LARGE SCALE GENOMIC DNA]</scope>
    <source>
        <strain evidence="2 3">CECT 7321</strain>
    </source>
</reference>
<keyword evidence="1" id="KW-0732">Signal</keyword>
<evidence type="ECO:0008006" key="4">
    <source>
        <dbReference type="Google" id="ProtNLM"/>
    </source>
</evidence>
<dbReference type="Proteomes" id="UP000043764">
    <property type="component" value="Unassembled WGS sequence"/>
</dbReference>
<dbReference type="EMBL" id="CVRL01000035">
    <property type="protein sequence ID" value="CRL11713.1"/>
    <property type="molecule type" value="Genomic_DNA"/>
</dbReference>
<feature type="chain" id="PRO_5009773435" description="DUF995 domain-containing protein" evidence="1">
    <location>
        <begin position="28"/>
        <end position="163"/>
    </location>
</feature>
<name>A0A0H5D4S9_9RHOB</name>
<dbReference type="AlphaFoldDB" id="A0A0H5D4S9"/>
<proteinExistence type="predicted"/>
<evidence type="ECO:0000313" key="3">
    <source>
        <dbReference type="Proteomes" id="UP000043764"/>
    </source>
</evidence>
<dbReference type="GeneID" id="78397603"/>
<evidence type="ECO:0000313" key="2">
    <source>
        <dbReference type="EMBL" id="CRL11713.1"/>
    </source>
</evidence>
<organism evidence="2 3">
    <name type="scientific">Phaeobacter italicus</name>
    <dbReference type="NCBI Taxonomy" id="481446"/>
    <lineage>
        <taxon>Bacteria</taxon>
        <taxon>Pseudomonadati</taxon>
        <taxon>Pseudomonadota</taxon>
        <taxon>Alphaproteobacteria</taxon>
        <taxon>Rhodobacterales</taxon>
        <taxon>Roseobacteraceae</taxon>
        <taxon>Phaeobacter</taxon>
    </lineage>
</organism>